<feature type="transmembrane region" description="Helical" evidence="6">
    <location>
        <begin position="212"/>
        <end position="233"/>
    </location>
</feature>
<gene>
    <name evidence="8" type="primary">yehW</name>
    <name evidence="8" type="ORF">NCTC10684_03731</name>
</gene>
<accession>A0A380WQQ3</accession>
<feature type="transmembrane region" description="Helical" evidence="6">
    <location>
        <begin position="98"/>
        <end position="115"/>
    </location>
</feature>
<dbReference type="Proteomes" id="UP000254701">
    <property type="component" value="Unassembled WGS sequence"/>
</dbReference>
<evidence type="ECO:0000256" key="3">
    <source>
        <dbReference type="ARBA" id="ARBA00022692"/>
    </source>
</evidence>
<evidence type="ECO:0000256" key="1">
    <source>
        <dbReference type="ARBA" id="ARBA00004651"/>
    </source>
</evidence>
<name>A0A380WQQ3_AMIAI</name>
<dbReference type="RefSeq" id="WP_115732462.1">
    <property type="nucleotide sequence ID" value="NZ_BAAAVY010000002.1"/>
</dbReference>
<keyword evidence="2 6" id="KW-0813">Transport</keyword>
<dbReference type="GO" id="GO:0005886">
    <property type="term" value="C:plasma membrane"/>
    <property type="evidence" value="ECO:0007669"/>
    <property type="project" value="UniProtKB-SubCell"/>
</dbReference>
<evidence type="ECO:0000256" key="2">
    <source>
        <dbReference type="ARBA" id="ARBA00022448"/>
    </source>
</evidence>
<organism evidence="8 9">
    <name type="scientific">Aminobacter aminovorans</name>
    <name type="common">Chelatobacter heintzii</name>
    <dbReference type="NCBI Taxonomy" id="83263"/>
    <lineage>
        <taxon>Bacteria</taxon>
        <taxon>Pseudomonadati</taxon>
        <taxon>Pseudomonadota</taxon>
        <taxon>Alphaproteobacteria</taxon>
        <taxon>Hyphomicrobiales</taxon>
        <taxon>Phyllobacteriaceae</taxon>
        <taxon>Aminobacter</taxon>
    </lineage>
</organism>
<comment type="subcellular location">
    <subcellularLocation>
        <location evidence="1 6">Cell membrane</location>
        <topology evidence="1 6">Multi-pass membrane protein</topology>
    </subcellularLocation>
</comment>
<evidence type="ECO:0000256" key="5">
    <source>
        <dbReference type="ARBA" id="ARBA00023136"/>
    </source>
</evidence>
<dbReference type="Gene3D" id="1.10.3720.10">
    <property type="entry name" value="MetI-like"/>
    <property type="match status" value="1"/>
</dbReference>
<evidence type="ECO:0000256" key="4">
    <source>
        <dbReference type="ARBA" id="ARBA00022989"/>
    </source>
</evidence>
<proteinExistence type="inferred from homology"/>
<feature type="transmembrane region" description="Helical" evidence="6">
    <location>
        <begin position="121"/>
        <end position="147"/>
    </location>
</feature>
<dbReference type="PANTHER" id="PTHR30177">
    <property type="entry name" value="GLYCINE BETAINE/L-PROLINE TRANSPORT SYSTEM PERMEASE PROTEIN PROW"/>
    <property type="match status" value="1"/>
</dbReference>
<reference evidence="8 9" key="1">
    <citation type="submission" date="2018-06" db="EMBL/GenBank/DDBJ databases">
        <authorList>
            <consortium name="Pathogen Informatics"/>
            <person name="Doyle S."/>
        </authorList>
    </citation>
    <scope>NUCLEOTIDE SEQUENCE [LARGE SCALE GENOMIC DNA]</scope>
    <source>
        <strain evidence="8 9">NCTC10684</strain>
    </source>
</reference>
<dbReference type="OrthoDB" id="9801163at2"/>
<keyword evidence="4 6" id="KW-1133">Transmembrane helix</keyword>
<feature type="transmembrane region" description="Helical" evidence="6">
    <location>
        <begin position="168"/>
        <end position="192"/>
    </location>
</feature>
<sequence>MKAWIPLLLRLCLLALLVAFLTNPLWFEPLLKPLTQNGAPAVYNQGSLLSLALLHLRTVAIATAAAIVVAVALAILVTRPVGAEFLPLSRSLVNIGQTFPPVAVLALAVPAVGFGEKPTLIALFLYGLLPIFENTLTGLTTTPANIVEAARGAGMTGWQRLLKVELPLSVPVMLAGIRLSVVISLATATIGSTVAAKTLGEVIIAGLQSNNLAFVLQGGLIVAALAVLIYDALSALERMAARRMGQVAQAA</sequence>
<evidence type="ECO:0000313" key="9">
    <source>
        <dbReference type="Proteomes" id="UP000254701"/>
    </source>
</evidence>
<keyword evidence="5 6" id="KW-0472">Membrane</keyword>
<dbReference type="SUPFAM" id="SSF161098">
    <property type="entry name" value="MetI-like"/>
    <property type="match status" value="1"/>
</dbReference>
<dbReference type="GO" id="GO:0055085">
    <property type="term" value="P:transmembrane transport"/>
    <property type="evidence" value="ECO:0007669"/>
    <property type="project" value="InterPro"/>
</dbReference>
<feature type="transmembrane region" description="Helical" evidence="6">
    <location>
        <begin position="51"/>
        <end position="77"/>
    </location>
</feature>
<dbReference type="CDD" id="cd06261">
    <property type="entry name" value="TM_PBP2"/>
    <property type="match status" value="1"/>
</dbReference>
<protein>
    <submittedName>
        <fullName evidence="8">Osmoprotectant uptake system permease protein yehW</fullName>
    </submittedName>
</protein>
<feature type="domain" description="ABC transmembrane type-1" evidence="7">
    <location>
        <begin position="52"/>
        <end position="233"/>
    </location>
</feature>
<dbReference type="InterPro" id="IPR051204">
    <property type="entry name" value="ABC_transp_perm/SBD"/>
</dbReference>
<dbReference type="AlphaFoldDB" id="A0A380WQQ3"/>
<dbReference type="EMBL" id="UFSM01000001">
    <property type="protein sequence ID" value="SUU90474.1"/>
    <property type="molecule type" value="Genomic_DNA"/>
</dbReference>
<evidence type="ECO:0000256" key="6">
    <source>
        <dbReference type="RuleBase" id="RU363032"/>
    </source>
</evidence>
<dbReference type="InterPro" id="IPR035906">
    <property type="entry name" value="MetI-like_sf"/>
</dbReference>
<dbReference type="InterPro" id="IPR000515">
    <property type="entry name" value="MetI-like"/>
</dbReference>
<evidence type="ECO:0000259" key="7">
    <source>
        <dbReference type="PROSITE" id="PS50928"/>
    </source>
</evidence>
<dbReference type="PROSITE" id="PS50928">
    <property type="entry name" value="ABC_TM1"/>
    <property type="match status" value="1"/>
</dbReference>
<dbReference type="PANTHER" id="PTHR30177:SF32">
    <property type="entry name" value="GLYCINE BETAINE UPTAKE SYSTEM PERMEASE PROTEIN YEHW"/>
    <property type="match status" value="1"/>
</dbReference>
<comment type="similarity">
    <text evidence="6">Belongs to the binding-protein-dependent transport system permease family.</text>
</comment>
<dbReference type="Pfam" id="PF00528">
    <property type="entry name" value="BPD_transp_1"/>
    <property type="match status" value="1"/>
</dbReference>
<evidence type="ECO:0000313" key="8">
    <source>
        <dbReference type="EMBL" id="SUU90474.1"/>
    </source>
</evidence>
<keyword evidence="3 6" id="KW-0812">Transmembrane</keyword>